<dbReference type="AlphaFoldDB" id="A0A074LUA1"/>
<evidence type="ECO:0000256" key="9">
    <source>
        <dbReference type="ARBA" id="ARBA00023136"/>
    </source>
</evidence>
<evidence type="ECO:0000256" key="5">
    <source>
        <dbReference type="ARBA" id="ARBA00022989"/>
    </source>
</evidence>
<evidence type="ECO:0000256" key="3">
    <source>
        <dbReference type="ARBA" id="ARBA00022692"/>
    </source>
</evidence>
<keyword evidence="10" id="KW-1015">Disulfide bond</keyword>
<dbReference type="InterPro" id="IPR003780">
    <property type="entry name" value="COX15/CtaA_fam"/>
</dbReference>
<evidence type="ECO:0000256" key="6">
    <source>
        <dbReference type="ARBA" id="ARBA00023002"/>
    </source>
</evidence>
<reference evidence="13 14" key="1">
    <citation type="journal article" date="2013" name="Int. J. Syst. Evol. Microbiol.">
        <title>Tumebacillus flagellatus sp. nov., an alpha-amylase/pullulanase-producing bacterium isolated from cassava wastewater.</title>
        <authorList>
            <person name="Wang Q."/>
            <person name="Xie N."/>
            <person name="Qin Y."/>
            <person name="Shen N."/>
            <person name="Zhu J."/>
            <person name="Mi H."/>
            <person name="Huang R."/>
        </authorList>
    </citation>
    <scope>NUCLEOTIDE SEQUENCE [LARGE SCALE GENOMIC DNA]</scope>
    <source>
        <strain evidence="13 14">GST4</strain>
    </source>
</reference>
<sequence>MGSAIAFFFVNFMGFLDTFTVSTQGCGQDYPFCNGKLYPDFNNYHSVIEYVHRLVVLIGMSLLVIVSVMAWRRYKTKKVKALILFAIGGVVAEATLGALAVFFNSPPLIMAGHIGIALISFAALLNLAYTIREAELKPLGKPMSKGFVRYAWFLLVYLYVAIYFGAYVASTGAGGMFQGALIPTEPASTPLHTLWIDLGHRGLALGLVLLSFGFMMLARKHQHFVGISIAMFVLVLLQGVSGVLLVVTHLHLAAILFHVTDVSLLFGLVSLVGVQSVGRREKSAVGSAPLEPAFPRR</sequence>
<evidence type="ECO:0008006" key="15">
    <source>
        <dbReference type="Google" id="ProtNLM"/>
    </source>
</evidence>
<organism evidence="13 14">
    <name type="scientific">Tumebacillus flagellatus</name>
    <dbReference type="NCBI Taxonomy" id="1157490"/>
    <lineage>
        <taxon>Bacteria</taxon>
        <taxon>Bacillati</taxon>
        <taxon>Bacillota</taxon>
        <taxon>Bacilli</taxon>
        <taxon>Bacillales</taxon>
        <taxon>Alicyclobacillaceae</taxon>
        <taxon>Tumebacillus</taxon>
    </lineage>
</organism>
<keyword evidence="2" id="KW-1003">Cell membrane</keyword>
<feature type="transmembrane region" description="Helical" evidence="12">
    <location>
        <begin position="198"/>
        <end position="217"/>
    </location>
</feature>
<accession>A0A074LUA1</accession>
<dbReference type="Proteomes" id="UP000027931">
    <property type="component" value="Unassembled WGS sequence"/>
</dbReference>
<evidence type="ECO:0000256" key="8">
    <source>
        <dbReference type="ARBA" id="ARBA00023133"/>
    </source>
</evidence>
<feature type="transmembrane region" description="Helical" evidence="12">
    <location>
        <begin position="150"/>
        <end position="169"/>
    </location>
</feature>
<dbReference type="PANTHER" id="PTHR35457:SF1">
    <property type="entry name" value="HEME A SYNTHASE"/>
    <property type="match status" value="1"/>
</dbReference>
<feature type="transmembrane region" description="Helical" evidence="12">
    <location>
        <begin position="109"/>
        <end position="129"/>
    </location>
</feature>
<evidence type="ECO:0000256" key="7">
    <source>
        <dbReference type="ARBA" id="ARBA00023004"/>
    </source>
</evidence>
<feature type="transmembrane region" description="Helical" evidence="12">
    <location>
        <begin position="82"/>
        <end position="103"/>
    </location>
</feature>
<dbReference type="EMBL" id="JMIR01000006">
    <property type="protein sequence ID" value="KEO84140.1"/>
    <property type="molecule type" value="Genomic_DNA"/>
</dbReference>
<evidence type="ECO:0000256" key="1">
    <source>
        <dbReference type="ARBA" id="ARBA00004141"/>
    </source>
</evidence>
<dbReference type="Pfam" id="PF02628">
    <property type="entry name" value="COX15-CtaA"/>
    <property type="match status" value="1"/>
</dbReference>
<evidence type="ECO:0000256" key="12">
    <source>
        <dbReference type="SAM" id="Phobius"/>
    </source>
</evidence>
<comment type="pathway">
    <text evidence="11">Porphyrin-containing compound metabolism.</text>
</comment>
<name>A0A074LUA1_9BACL</name>
<evidence type="ECO:0000256" key="10">
    <source>
        <dbReference type="ARBA" id="ARBA00023157"/>
    </source>
</evidence>
<dbReference type="GO" id="GO:0046872">
    <property type="term" value="F:metal ion binding"/>
    <property type="evidence" value="ECO:0007669"/>
    <property type="project" value="UniProtKB-KW"/>
</dbReference>
<keyword evidence="8" id="KW-0350">Heme biosynthesis</keyword>
<evidence type="ECO:0000256" key="2">
    <source>
        <dbReference type="ARBA" id="ARBA00022475"/>
    </source>
</evidence>
<gene>
    <name evidence="13" type="ORF">EL26_06655</name>
</gene>
<dbReference type="GO" id="GO:0006784">
    <property type="term" value="P:heme A biosynthetic process"/>
    <property type="evidence" value="ECO:0007669"/>
    <property type="project" value="InterPro"/>
</dbReference>
<dbReference type="GO" id="GO:0016020">
    <property type="term" value="C:membrane"/>
    <property type="evidence" value="ECO:0007669"/>
    <property type="project" value="UniProtKB-SubCell"/>
</dbReference>
<feature type="transmembrane region" description="Helical" evidence="12">
    <location>
        <begin position="253"/>
        <end position="274"/>
    </location>
</feature>
<comment type="caution">
    <text evidence="13">The sequence shown here is derived from an EMBL/GenBank/DDBJ whole genome shotgun (WGS) entry which is preliminary data.</text>
</comment>
<keyword evidence="7" id="KW-0408">Iron</keyword>
<keyword evidence="4" id="KW-0479">Metal-binding</keyword>
<proteinExistence type="predicted"/>
<dbReference type="eggNOG" id="COG1612">
    <property type="taxonomic scope" value="Bacteria"/>
</dbReference>
<keyword evidence="6" id="KW-0560">Oxidoreductase</keyword>
<keyword evidence="14" id="KW-1185">Reference proteome</keyword>
<feature type="transmembrane region" description="Helical" evidence="12">
    <location>
        <begin position="51"/>
        <end position="70"/>
    </location>
</feature>
<evidence type="ECO:0000256" key="11">
    <source>
        <dbReference type="ARBA" id="ARBA00023444"/>
    </source>
</evidence>
<feature type="transmembrane region" description="Helical" evidence="12">
    <location>
        <begin position="224"/>
        <end position="247"/>
    </location>
</feature>
<dbReference type="InterPro" id="IPR050450">
    <property type="entry name" value="COX15/CtaA_HemeA_synthase"/>
</dbReference>
<evidence type="ECO:0000313" key="13">
    <source>
        <dbReference type="EMBL" id="KEO84140.1"/>
    </source>
</evidence>
<dbReference type="STRING" id="1157490.EL26_06655"/>
<keyword evidence="9 12" id="KW-0472">Membrane</keyword>
<keyword evidence="5 12" id="KW-1133">Transmembrane helix</keyword>
<evidence type="ECO:0000313" key="14">
    <source>
        <dbReference type="Proteomes" id="UP000027931"/>
    </source>
</evidence>
<comment type="subcellular location">
    <subcellularLocation>
        <location evidence="1">Membrane</location>
        <topology evidence="1">Multi-pass membrane protein</topology>
    </subcellularLocation>
</comment>
<dbReference type="PANTHER" id="PTHR35457">
    <property type="entry name" value="HEME A SYNTHASE"/>
    <property type="match status" value="1"/>
</dbReference>
<evidence type="ECO:0000256" key="4">
    <source>
        <dbReference type="ARBA" id="ARBA00022723"/>
    </source>
</evidence>
<keyword evidence="3 12" id="KW-0812">Transmembrane</keyword>
<protein>
    <recommendedName>
        <fullName evidence="15">Cytochrome oxidase assembly protein</fullName>
    </recommendedName>
</protein>
<dbReference type="GO" id="GO:0016491">
    <property type="term" value="F:oxidoreductase activity"/>
    <property type="evidence" value="ECO:0007669"/>
    <property type="project" value="UniProtKB-KW"/>
</dbReference>